<evidence type="ECO:0000256" key="1">
    <source>
        <dbReference type="ARBA" id="ARBA00022737"/>
    </source>
</evidence>
<evidence type="ECO:0000313" key="6">
    <source>
        <dbReference type="Proteomes" id="UP000092154"/>
    </source>
</evidence>
<dbReference type="PANTHER" id="PTHR12064">
    <property type="entry name" value="METAL TRANSPORTER CNNM"/>
    <property type="match status" value="1"/>
</dbReference>
<keyword evidence="2 3" id="KW-1133">Transmembrane helix</keyword>
<keyword evidence="2 3" id="KW-0472">Membrane</keyword>
<dbReference type="PROSITE" id="PS51846">
    <property type="entry name" value="CNNM"/>
    <property type="match status" value="1"/>
</dbReference>
<dbReference type="GO" id="GO:0030026">
    <property type="term" value="P:intracellular manganese ion homeostasis"/>
    <property type="evidence" value="ECO:0007669"/>
    <property type="project" value="TreeGrafter"/>
</dbReference>
<dbReference type="AlphaFoldDB" id="A0A1B7MFL4"/>
<dbReference type="InterPro" id="IPR045095">
    <property type="entry name" value="ACDP"/>
</dbReference>
<keyword evidence="1" id="KW-0677">Repeat</keyword>
<dbReference type="InParanoid" id="A0A1B7MFL4"/>
<proteinExistence type="predicted"/>
<keyword evidence="6" id="KW-1185">Reference proteome</keyword>
<gene>
    <name evidence="5" type="ORF">K503DRAFT_870653</name>
</gene>
<name>A0A1B7MFL4_9AGAM</name>
<feature type="transmembrane region" description="Helical" evidence="3">
    <location>
        <begin position="164"/>
        <end position="187"/>
    </location>
</feature>
<dbReference type="STRING" id="1314800.A0A1B7MFL4"/>
<dbReference type="EMBL" id="KV449430">
    <property type="protein sequence ID" value="OAX31378.1"/>
    <property type="molecule type" value="Genomic_DNA"/>
</dbReference>
<dbReference type="GO" id="GO:0005737">
    <property type="term" value="C:cytoplasm"/>
    <property type="evidence" value="ECO:0007669"/>
    <property type="project" value="TreeGrafter"/>
</dbReference>
<dbReference type="GO" id="GO:0016020">
    <property type="term" value="C:membrane"/>
    <property type="evidence" value="ECO:0007669"/>
    <property type="project" value="UniProtKB-UniRule"/>
</dbReference>
<dbReference type="PANTHER" id="PTHR12064:SF97">
    <property type="entry name" value="METAL TRANSPORTER CNNM-5"/>
    <property type="match status" value="1"/>
</dbReference>
<dbReference type="OrthoDB" id="3265616at2759"/>
<keyword evidence="2 3" id="KW-0812">Transmembrane</keyword>
<feature type="domain" description="CNNM transmembrane" evidence="4">
    <location>
        <begin position="73"/>
        <end position="231"/>
    </location>
</feature>
<evidence type="ECO:0000313" key="5">
    <source>
        <dbReference type="EMBL" id="OAX31378.1"/>
    </source>
</evidence>
<reference evidence="5 6" key="1">
    <citation type="submission" date="2016-06" db="EMBL/GenBank/DDBJ databases">
        <title>Comparative genomics of the ectomycorrhizal sister species Rhizopogon vinicolor and Rhizopogon vesiculosus (Basidiomycota: Boletales) reveals a divergence of the mating type B locus.</title>
        <authorList>
            <consortium name="DOE Joint Genome Institute"/>
            <person name="Mujic A.B."/>
            <person name="Kuo A."/>
            <person name="Tritt A."/>
            <person name="Lipzen A."/>
            <person name="Chen C."/>
            <person name="Johnson J."/>
            <person name="Sharma A."/>
            <person name="Barry K."/>
            <person name="Grigoriev I.V."/>
            <person name="Spatafora J.W."/>
        </authorList>
    </citation>
    <scope>NUCLEOTIDE SEQUENCE [LARGE SCALE GENOMIC DNA]</scope>
    <source>
        <strain evidence="5 6">AM-OR11-026</strain>
    </source>
</reference>
<evidence type="ECO:0000256" key="3">
    <source>
        <dbReference type="SAM" id="Phobius"/>
    </source>
</evidence>
<dbReference type="Proteomes" id="UP000092154">
    <property type="component" value="Unassembled WGS sequence"/>
</dbReference>
<protein>
    <submittedName>
        <fullName evidence="5">DUF21-domain-containing protein</fullName>
    </submittedName>
</protein>
<accession>A0A1B7MFL4</accession>
<feature type="transmembrane region" description="Helical" evidence="3">
    <location>
        <begin position="208"/>
        <end position="230"/>
    </location>
</feature>
<evidence type="ECO:0000256" key="2">
    <source>
        <dbReference type="PROSITE-ProRule" id="PRU01193"/>
    </source>
</evidence>
<evidence type="ECO:0000259" key="4">
    <source>
        <dbReference type="PROSITE" id="PS51846"/>
    </source>
</evidence>
<dbReference type="InterPro" id="IPR002550">
    <property type="entry name" value="CNNM"/>
</dbReference>
<dbReference type="GO" id="GO:0010960">
    <property type="term" value="P:magnesium ion homeostasis"/>
    <property type="evidence" value="ECO:0007669"/>
    <property type="project" value="InterPro"/>
</dbReference>
<feature type="transmembrane region" description="Helical" evidence="3">
    <location>
        <begin position="81"/>
        <end position="104"/>
    </location>
</feature>
<feature type="non-terminal residue" evidence="5">
    <location>
        <position position="231"/>
    </location>
</feature>
<sequence length="231" mass="25147">MPRPNGNKSPSPDLLFAFGLVLKSEGFVTPRIQYNVLASETLLGLSSSFFTMFVTIVRSLLMEPPETTGEPVDSPTFWWKIAISIILVLAGGVFAGLTLGLMGLDELHLRVLATSSEDLTEKRNAQKVLRLMQRGRHWVLVVLLLGNVVINESLPIFLDGALGGGIAAVVISTTAIVIFGCVLIPLFSTCFEHTICLPFRREIIPQAVSVRYGLAIGARCAPFVLGLMYLF</sequence>
<organism evidence="5 6">
    <name type="scientific">Rhizopogon vinicolor AM-OR11-026</name>
    <dbReference type="NCBI Taxonomy" id="1314800"/>
    <lineage>
        <taxon>Eukaryota</taxon>
        <taxon>Fungi</taxon>
        <taxon>Dikarya</taxon>
        <taxon>Basidiomycota</taxon>
        <taxon>Agaricomycotina</taxon>
        <taxon>Agaricomycetes</taxon>
        <taxon>Agaricomycetidae</taxon>
        <taxon>Boletales</taxon>
        <taxon>Suillineae</taxon>
        <taxon>Rhizopogonaceae</taxon>
        <taxon>Rhizopogon</taxon>
    </lineage>
</organism>
<dbReference type="Pfam" id="PF01595">
    <property type="entry name" value="CNNM"/>
    <property type="match status" value="1"/>
</dbReference>
<feature type="transmembrane region" description="Helical" evidence="3">
    <location>
        <begin position="137"/>
        <end position="158"/>
    </location>
</feature>
<feature type="transmembrane region" description="Helical" evidence="3">
    <location>
        <begin position="41"/>
        <end position="61"/>
    </location>
</feature>